<protein>
    <submittedName>
        <fullName evidence="5">AMP-dependent synthetase and ligase</fullName>
    </submittedName>
</protein>
<dbReference type="HOGENOM" id="CLU_000022_59_0_11"/>
<dbReference type="Gene3D" id="3.30.300.30">
    <property type="match status" value="1"/>
</dbReference>
<dbReference type="AlphaFoldDB" id="D5UNM8"/>
<name>D5UNM8_TSUPD</name>
<feature type="domain" description="AMP-binding enzyme C-terminal" evidence="4">
    <location>
        <begin position="463"/>
        <end position="538"/>
    </location>
</feature>
<dbReference type="InterPro" id="IPR025110">
    <property type="entry name" value="AMP-bd_C"/>
</dbReference>
<proteinExistence type="inferred from homology"/>
<dbReference type="PANTHER" id="PTHR43767:SF1">
    <property type="entry name" value="NONRIBOSOMAL PEPTIDE SYNTHASE PES1 (EUROFUNG)-RELATED"/>
    <property type="match status" value="1"/>
</dbReference>
<evidence type="ECO:0000259" key="4">
    <source>
        <dbReference type="Pfam" id="PF13193"/>
    </source>
</evidence>
<keyword evidence="2 5" id="KW-0436">Ligase</keyword>
<dbReference type="InterPro" id="IPR045851">
    <property type="entry name" value="AMP-bd_C_sf"/>
</dbReference>
<gene>
    <name evidence="5" type="ordered locus">Tpau_1984</name>
</gene>
<evidence type="ECO:0000313" key="6">
    <source>
        <dbReference type="Proteomes" id="UP000001213"/>
    </source>
</evidence>
<comment type="similarity">
    <text evidence="1">Belongs to the ATP-dependent AMP-binding enzyme family.</text>
</comment>
<dbReference type="STRING" id="521096.Tpau_1984"/>
<sequence>MRAVGVHYRSAMNRGMRPDLSGVDALVVNLTQRVCIGDVPTRGARSFGDRIALVDGESRVSYRELEARANALARGLSERGHRRGDAIALQLQNRWEFVVSLFVCAKLGVVAMPLNLLLAPGDVGYQLADSGVAAVITEDAFVPGLATALRGAENDVATVYVVGTGTGEPPTEVAGLPALAFADLPSGEGTPVEVFVDDRDVLHCLYTSGTTSRPKGVVTSHVAVHISALSSAVGLGVRPDVQPAVQPIALPLFHVTALDALLMPMLLTGGTAVLLRGFDPAAVARTFAEHTVTHLTLLPMMWAALIDQPELTDANTAGLRTGLYAMAPMPADLLARVRDRFPGADIILGSGQTETTPASELQWAGHQGVKDDSWGPATVSTDIAIMGADGVLLPAEQIGEIVYRAPQLMSGYWNNPAANAEAFAHGWFHGGDIGYVDRDGVVYFTDRAKDIIKTGGENVSSVEVERVLLGHRDVIDVAVVGTPHERWGEAVTAFVVIRSGAPSDSGALVDYAREHLAGFKVPKEIVLVDQLPKTATGKIQKHLVRALHASRT</sequence>
<evidence type="ECO:0000256" key="2">
    <source>
        <dbReference type="ARBA" id="ARBA00022598"/>
    </source>
</evidence>
<dbReference type="Gene3D" id="3.40.50.12780">
    <property type="entry name" value="N-terminal domain of ligase-like"/>
    <property type="match status" value="1"/>
</dbReference>
<dbReference type="GO" id="GO:0016878">
    <property type="term" value="F:acid-thiol ligase activity"/>
    <property type="evidence" value="ECO:0007669"/>
    <property type="project" value="UniProtKB-ARBA"/>
</dbReference>
<dbReference type="eggNOG" id="COG0318">
    <property type="taxonomic scope" value="Bacteria"/>
</dbReference>
<evidence type="ECO:0000259" key="3">
    <source>
        <dbReference type="Pfam" id="PF00501"/>
    </source>
</evidence>
<dbReference type="InterPro" id="IPR000873">
    <property type="entry name" value="AMP-dep_synth/lig_dom"/>
</dbReference>
<dbReference type="InterPro" id="IPR042099">
    <property type="entry name" value="ANL_N_sf"/>
</dbReference>
<dbReference type="KEGG" id="tpr:Tpau_1984"/>
<accession>D5UNM8</accession>
<organism evidence="5 6">
    <name type="scientific">Tsukamurella paurometabola (strain ATCC 8368 / DSM 20162 / CCUG 35730 / CIP 100753 / JCM 10117 / KCTC 9821 / NBRC 16120 / NCIMB 702349 / NCTC 13040)</name>
    <name type="common">Corynebacterium paurometabolum</name>
    <dbReference type="NCBI Taxonomy" id="521096"/>
    <lineage>
        <taxon>Bacteria</taxon>
        <taxon>Bacillati</taxon>
        <taxon>Actinomycetota</taxon>
        <taxon>Actinomycetes</taxon>
        <taxon>Mycobacteriales</taxon>
        <taxon>Tsukamurellaceae</taxon>
        <taxon>Tsukamurella</taxon>
    </lineage>
</organism>
<dbReference type="Pfam" id="PF00501">
    <property type="entry name" value="AMP-binding"/>
    <property type="match status" value="1"/>
</dbReference>
<dbReference type="EMBL" id="CP001966">
    <property type="protein sequence ID" value="ADG78596.1"/>
    <property type="molecule type" value="Genomic_DNA"/>
</dbReference>
<dbReference type="Pfam" id="PF13193">
    <property type="entry name" value="AMP-binding_C"/>
    <property type="match status" value="1"/>
</dbReference>
<dbReference type="InterPro" id="IPR050237">
    <property type="entry name" value="ATP-dep_AMP-bd_enzyme"/>
</dbReference>
<dbReference type="Proteomes" id="UP000001213">
    <property type="component" value="Chromosome"/>
</dbReference>
<reference evidence="6" key="1">
    <citation type="submission" date="2010-03" db="EMBL/GenBank/DDBJ databases">
        <title>The complete chromosome of Tsukamurella paurometabola DSM 20162.</title>
        <authorList>
            <consortium name="US DOE Joint Genome Institute (JGI-PGF)"/>
            <person name="Lucas S."/>
            <person name="Copeland A."/>
            <person name="Lapidus A."/>
            <person name="Glavina del Rio T."/>
            <person name="Dalin E."/>
            <person name="Tice H."/>
            <person name="Bruce D."/>
            <person name="Goodwin L."/>
            <person name="Pitluck S."/>
            <person name="Kyrpides N."/>
            <person name="Mavromatis K."/>
            <person name="Ivanova N."/>
            <person name="Mikhailova N."/>
            <person name="Munk A.C."/>
            <person name="Brettin T."/>
            <person name="Detter J.C."/>
            <person name="Tapia R."/>
            <person name="Han C."/>
            <person name="Larimer F."/>
            <person name="Land M."/>
            <person name="Hauser L."/>
            <person name="Markowitz V."/>
            <person name="Cheng J.-F."/>
            <person name="Hugenholtz P."/>
            <person name="Woyke T."/>
            <person name="Wu D."/>
            <person name="Jando M."/>
            <person name="Brambilla E."/>
            <person name="Klenk H.-P."/>
            <person name="Eisen J.A."/>
        </authorList>
    </citation>
    <scope>NUCLEOTIDE SEQUENCE [LARGE SCALE GENOMIC DNA]</scope>
    <source>
        <strain evidence="6">ATCC 8368 / DSM 20162 / CCUG 35730 / CIP 100753 / JCM 10117 / KCTC 9821 / NBRC 16120 / NCIMB 702349 / NCTC 13040</strain>
    </source>
</reference>
<reference evidence="5 6" key="2">
    <citation type="journal article" date="2011" name="Stand. Genomic Sci.">
        <title>Complete genome sequence of Tsukamurella paurometabola type strain (no. 33).</title>
        <authorList>
            <person name="Munk A.C."/>
            <person name="Lapidus A."/>
            <person name="Lucas S."/>
            <person name="Nolan M."/>
            <person name="Tice H."/>
            <person name="Cheng J.F."/>
            <person name="Del Rio T.G."/>
            <person name="Goodwin L."/>
            <person name="Pitluck S."/>
            <person name="Liolios K."/>
            <person name="Huntemann M."/>
            <person name="Ivanova N."/>
            <person name="Mavromatis K."/>
            <person name="Mikhailova N."/>
            <person name="Pati A."/>
            <person name="Chen A."/>
            <person name="Palaniappan K."/>
            <person name="Tapia R."/>
            <person name="Han C."/>
            <person name="Land M."/>
            <person name="Hauser L."/>
            <person name="Chang Y.J."/>
            <person name="Jeffries C.D."/>
            <person name="Brettin T."/>
            <person name="Yasawong M."/>
            <person name="Brambilla E.M."/>
            <person name="Rohde M."/>
            <person name="Sikorski J."/>
            <person name="Goker M."/>
            <person name="Detter J.C."/>
            <person name="Woyke T."/>
            <person name="Bristow J."/>
            <person name="Eisen J.A."/>
            <person name="Markowitz V."/>
            <person name="Hugenholtz P."/>
            <person name="Kyrpides N.C."/>
            <person name="Klenk H.P."/>
        </authorList>
    </citation>
    <scope>NUCLEOTIDE SEQUENCE [LARGE SCALE GENOMIC DNA]</scope>
    <source>
        <strain evidence="6">ATCC 8368 / DSM 20162 / CCUG 35730 / CIP 100753 / JCM 10117 / KCTC 9821 / NBRC 16120 / NCIMB 702349 / NCTC 13040</strain>
    </source>
</reference>
<evidence type="ECO:0000313" key="5">
    <source>
        <dbReference type="EMBL" id="ADG78596.1"/>
    </source>
</evidence>
<feature type="domain" description="AMP-dependent synthetase/ligase" evidence="3">
    <location>
        <begin position="43"/>
        <end position="413"/>
    </location>
</feature>
<dbReference type="FunFam" id="3.30.300.30:FF:000008">
    <property type="entry name" value="2,3-dihydroxybenzoate-AMP ligase"/>
    <property type="match status" value="1"/>
</dbReference>
<dbReference type="SUPFAM" id="SSF56801">
    <property type="entry name" value="Acetyl-CoA synthetase-like"/>
    <property type="match status" value="1"/>
</dbReference>
<keyword evidence="6" id="KW-1185">Reference proteome</keyword>
<evidence type="ECO:0000256" key="1">
    <source>
        <dbReference type="ARBA" id="ARBA00006432"/>
    </source>
</evidence>
<dbReference type="PANTHER" id="PTHR43767">
    <property type="entry name" value="LONG-CHAIN-FATTY-ACID--COA LIGASE"/>
    <property type="match status" value="1"/>
</dbReference>